<protein>
    <submittedName>
        <fullName evidence="1">Uncharacterized protein</fullName>
    </submittedName>
</protein>
<dbReference type="EMBL" id="CM056742">
    <property type="protein sequence ID" value="KAJ8680787.1"/>
    <property type="molecule type" value="Genomic_DNA"/>
</dbReference>
<evidence type="ECO:0000313" key="1">
    <source>
        <dbReference type="EMBL" id="KAJ8680787.1"/>
    </source>
</evidence>
<sequence length="1984" mass="220158">MSTHRVVISGISGRFPNADNINEFRDNLLNNVDCTTDEHGRWNIDDDDIPQRIGKCNDLEKFDRIFFGVHSKLTNAMDPMSRILLECSFSAIMDAGVNPRTLRGANVAVFNASSLSESEKIVFSKKSERDGFLIMGCSKAMIPNRVSFFLGLSGPSVNIDNEMSGSATALEYAYNAIRDGRCDAAIVSGCMVALHPHISYQLRKLGLLSQDGYTRSFDDSADGHTRSDGVAALYLQRASDAKRVYQEVINVHSKHCQTITFNDILMFPEVEDQIEVMKNVLNESGLTPNDIIYVEGSGMGMKDADAMELEAIDAVYGKRKSPLPIGSIKSVIGNAPAVSFINSIIKMIIGSESGLIPANSNYEEPNSKSDGLKSGRLFVHTDSLPWTGEYSAINSTSIIGSFSNLILKSPNIKKKNDGVPDDDIPRLVLASGRTEEAVLSILNYVESRPVDAEYIRLLHNIFESDVDGHLYRGYTLLPAKGLIKPATKKQETLFITGETKQIWWVYSGMGSQWAGMGEALLQLPVFEAAIKRCDAVLKPRGYDIFKVITDKDPKTFDLIINSFIGIAAIQIGLTDVLKSLGLEPEYIIGHSVGELGCAYADGCFTAEQMILAALSRGLASVETKLDRGSMAAVGLGYEDLLPLCPPDIDIACHNGPESSTISGPAESMKAFVADLTAKGIFAREVNSSNIAYHSRYIAPAGPNLMRRLQEVIPNPKPRSAKWVSTSIPRKEWTTPKARLCSAEYHTNNLLSAVLFDETSRLIPANAVCIEIAPHGLLQAIVKRSLPKTVINIALTRREHPNNLEVLLAGVGQMYNIGMQPQISNIYPKIPFPVSTGTPSISSLVQWDHSTDWTVHYVTPTQEKKGGDRTLQIDIKTEEYQYLQGCVIDGQITIPSSLFLVKAWEILRSLDDEMTENIIFEDVRISKQQITISKDQIIPVTVVVSRGTGKFEVIESGATVLSGILRNDESLEQERLNFATSKSSTENKFELNQDDVYTELSMRGLQHSDDFKGIIKASLDGTRAIVRWNENWILFLDCIIQAYILSNDSRRAELPVCIRKIIIDTQRHATLTQNSNDIEVIVNQELNHLSAGGVEIQGLKCHAIPRVQHQETIATDSWSIVPNLNKTELPLKVALRSILQLVAENIFSPKIQRIELIGGKDSQNVGTLCEALLSIPEICLYKVSVIEPEDANYNGKLNIIADDITVNLTEISKKLKDGAFLLTSCSLNGTSSYSQSSCSVGLKLICCQKSDGKNLILLRKVPSLKFVKLAGNHEDVKDIISNMKKIKLTTSTERVVITTQIDDVTDMVRIQREISELPYAEYLRIFHSIGSKMSEEFINSSRFTDQLNQDLFVNIWNSEGSWSTLRSNKVILKPIMCQRWSANSKYSHDPSSIVWTDGNILQDTVKPISVKFAALNHQDILLSQDNFYTEVSEVTGSNRILPNSLGLEFSGIDSHGKKIMGLTKGGSLSNFVEPDTDWIWPVPNSWSLEDAATVPLSYIIAYSALMIKAEVKPGETVLLTNACDGFGLALLQLATKKKCELFVSYKSESEKNIIKSICPNIQGTHLIQSSKDNFRNKVQSTTAGKGVDVIICNQDEIRNLERFFAITKHNARVVLISDLTDMKIHEYVGLEIFLREISLFSVVPAKILSSDIRIKRTLADLVSEGIKTAFVKPLPRIVYDRDHLQEAYDDCNTKKSCGKVILKIQAETSDKSNALAIPRLFCSEKKSYIIFEGLNNFGLELIDWLVTRGAKRLIITSKSQITSGYKFLRLKLWKTYGVQIILREGIDISQNQIMERILKEATSVGPIDAIFDLFRTNITTERSKQDCIVHESITKKADQISRSYSDLRLFVICSVVTNGCGGCGIYSEEDKLMDRLVKQRRNDGLQGLHIRWGLLESKNEGTTTGKRTPLPPISKYLVKLDEILGTDETTVNVHCIRPLSDEVQEETTGSISGAKKTLIEEEAELFEGLFKESNSALEKLSELEL</sequence>
<accession>A0ACC2PEA1</accession>
<dbReference type="Proteomes" id="UP001239111">
    <property type="component" value="Chromosome 2"/>
</dbReference>
<gene>
    <name evidence="1" type="ORF">QAD02_016574</name>
</gene>
<comment type="caution">
    <text evidence="1">The sequence shown here is derived from an EMBL/GenBank/DDBJ whole genome shotgun (WGS) entry which is preliminary data.</text>
</comment>
<name>A0ACC2PEA1_9HYME</name>
<proteinExistence type="predicted"/>
<organism evidence="1 2">
    <name type="scientific">Eretmocerus hayati</name>
    <dbReference type="NCBI Taxonomy" id="131215"/>
    <lineage>
        <taxon>Eukaryota</taxon>
        <taxon>Metazoa</taxon>
        <taxon>Ecdysozoa</taxon>
        <taxon>Arthropoda</taxon>
        <taxon>Hexapoda</taxon>
        <taxon>Insecta</taxon>
        <taxon>Pterygota</taxon>
        <taxon>Neoptera</taxon>
        <taxon>Endopterygota</taxon>
        <taxon>Hymenoptera</taxon>
        <taxon>Apocrita</taxon>
        <taxon>Proctotrupomorpha</taxon>
        <taxon>Chalcidoidea</taxon>
        <taxon>Aphelinidae</taxon>
        <taxon>Aphelininae</taxon>
        <taxon>Eretmocerus</taxon>
    </lineage>
</organism>
<reference evidence="1" key="1">
    <citation type="submission" date="2023-04" db="EMBL/GenBank/DDBJ databases">
        <title>A chromosome-level genome assembly of the parasitoid wasp Eretmocerus hayati.</title>
        <authorList>
            <person name="Zhong Y."/>
            <person name="Liu S."/>
            <person name="Liu Y."/>
        </authorList>
    </citation>
    <scope>NUCLEOTIDE SEQUENCE</scope>
    <source>
        <strain evidence="1">ZJU_SS_LIU_2023</strain>
    </source>
</reference>
<evidence type="ECO:0000313" key="2">
    <source>
        <dbReference type="Proteomes" id="UP001239111"/>
    </source>
</evidence>
<keyword evidence="2" id="KW-1185">Reference proteome</keyword>